<evidence type="ECO:0000313" key="5">
    <source>
        <dbReference type="EMBL" id="CAE0824630.1"/>
    </source>
</evidence>
<dbReference type="EMBL" id="HBJA01104066">
    <property type="protein sequence ID" value="CAE0824629.1"/>
    <property type="molecule type" value="Transcribed_RNA"/>
</dbReference>
<keyword evidence="1" id="KW-0175">Coiled coil</keyword>
<accession>A0A6T2E558</accession>
<feature type="region of interest" description="Disordered" evidence="2">
    <location>
        <begin position="50"/>
        <end position="69"/>
    </location>
</feature>
<organism evidence="4">
    <name type="scientific">Eutreptiella gymnastica</name>
    <dbReference type="NCBI Taxonomy" id="73025"/>
    <lineage>
        <taxon>Eukaryota</taxon>
        <taxon>Discoba</taxon>
        <taxon>Euglenozoa</taxon>
        <taxon>Euglenida</taxon>
        <taxon>Spirocuta</taxon>
        <taxon>Euglenophyceae</taxon>
        <taxon>Eutreptiales</taxon>
        <taxon>Eutreptiaceae</taxon>
        <taxon>Eutreptiella</taxon>
    </lineage>
</organism>
<evidence type="ECO:0000256" key="1">
    <source>
        <dbReference type="SAM" id="Coils"/>
    </source>
</evidence>
<dbReference type="EMBL" id="HBJA01104074">
    <property type="protein sequence ID" value="CAE0824630.1"/>
    <property type="molecule type" value="Transcribed_RNA"/>
</dbReference>
<protein>
    <recommendedName>
        <fullName evidence="6">BZIP domain-containing protein</fullName>
    </recommendedName>
</protein>
<reference evidence="4" key="1">
    <citation type="submission" date="2021-01" db="EMBL/GenBank/DDBJ databases">
        <authorList>
            <person name="Corre E."/>
            <person name="Pelletier E."/>
            <person name="Niang G."/>
            <person name="Scheremetjew M."/>
            <person name="Finn R."/>
            <person name="Kale V."/>
            <person name="Holt S."/>
            <person name="Cochrane G."/>
            <person name="Meng A."/>
            <person name="Brown T."/>
            <person name="Cohen L."/>
        </authorList>
    </citation>
    <scope>NUCLEOTIDE SEQUENCE</scope>
    <source>
        <strain evidence="4">CCMP1594</strain>
    </source>
</reference>
<dbReference type="EMBL" id="HBJA01104060">
    <property type="protein sequence ID" value="CAE0824627.1"/>
    <property type="molecule type" value="Transcribed_RNA"/>
</dbReference>
<name>A0A6T2E558_9EUGL</name>
<dbReference type="AlphaFoldDB" id="A0A6T2E558"/>
<proteinExistence type="predicted"/>
<feature type="coiled-coil region" evidence="1">
    <location>
        <begin position="70"/>
        <end position="133"/>
    </location>
</feature>
<sequence length="138" mass="15800">MHAMRSSAHGTTDTESRSISSEFPQPSPSKNLGDSPVQVKEDTCLAGLGQQVTKKKGKRCNRRNAAATQRMNTENDLELEAQRLHEANQQLEHDNAMMRLQMRTMRRQHQQHLHQLQREADDFVDQLAKMLEAPRKAQ</sequence>
<feature type="compositionally biased region" description="Polar residues" evidence="2">
    <location>
        <begin position="8"/>
        <end position="32"/>
    </location>
</feature>
<evidence type="ECO:0000256" key="2">
    <source>
        <dbReference type="SAM" id="MobiDB-lite"/>
    </source>
</evidence>
<feature type="compositionally biased region" description="Basic residues" evidence="2">
    <location>
        <begin position="53"/>
        <end position="62"/>
    </location>
</feature>
<evidence type="ECO:0000313" key="4">
    <source>
        <dbReference type="EMBL" id="CAE0824629.1"/>
    </source>
</evidence>
<evidence type="ECO:0000313" key="3">
    <source>
        <dbReference type="EMBL" id="CAE0824627.1"/>
    </source>
</evidence>
<feature type="region of interest" description="Disordered" evidence="2">
    <location>
        <begin position="1"/>
        <end position="38"/>
    </location>
</feature>
<gene>
    <name evidence="3" type="ORF">EGYM00163_LOCUS35862</name>
    <name evidence="4" type="ORF">EGYM00163_LOCUS35864</name>
    <name evidence="5" type="ORF">EGYM00163_LOCUS35865</name>
</gene>
<evidence type="ECO:0008006" key="6">
    <source>
        <dbReference type="Google" id="ProtNLM"/>
    </source>
</evidence>